<evidence type="ECO:0000256" key="1">
    <source>
        <dbReference type="SAM" id="MobiDB-lite"/>
    </source>
</evidence>
<feature type="compositionally biased region" description="Basic and acidic residues" evidence="1">
    <location>
        <begin position="22"/>
        <end position="33"/>
    </location>
</feature>
<protein>
    <recommendedName>
        <fullName evidence="4">Autophagy protein</fullName>
    </recommendedName>
</protein>
<feature type="compositionally biased region" description="Pro residues" evidence="1">
    <location>
        <begin position="39"/>
        <end position="51"/>
    </location>
</feature>
<evidence type="ECO:0008006" key="4">
    <source>
        <dbReference type="Google" id="ProtNLM"/>
    </source>
</evidence>
<name>A0A6A6VS82_9PLEO</name>
<proteinExistence type="predicted"/>
<reference evidence="2" key="1">
    <citation type="journal article" date="2020" name="Stud. Mycol.">
        <title>101 Dothideomycetes genomes: a test case for predicting lifestyles and emergence of pathogens.</title>
        <authorList>
            <person name="Haridas S."/>
            <person name="Albert R."/>
            <person name="Binder M."/>
            <person name="Bloem J."/>
            <person name="Labutti K."/>
            <person name="Salamov A."/>
            <person name="Andreopoulos B."/>
            <person name="Baker S."/>
            <person name="Barry K."/>
            <person name="Bills G."/>
            <person name="Bluhm B."/>
            <person name="Cannon C."/>
            <person name="Castanera R."/>
            <person name="Culley D."/>
            <person name="Daum C."/>
            <person name="Ezra D."/>
            <person name="Gonzalez J."/>
            <person name="Henrissat B."/>
            <person name="Kuo A."/>
            <person name="Liang C."/>
            <person name="Lipzen A."/>
            <person name="Lutzoni F."/>
            <person name="Magnuson J."/>
            <person name="Mondo S."/>
            <person name="Nolan M."/>
            <person name="Ohm R."/>
            <person name="Pangilinan J."/>
            <person name="Park H.-J."/>
            <person name="Ramirez L."/>
            <person name="Alfaro M."/>
            <person name="Sun H."/>
            <person name="Tritt A."/>
            <person name="Yoshinaga Y."/>
            <person name="Zwiers L.-H."/>
            <person name="Turgeon B."/>
            <person name="Goodwin S."/>
            <person name="Spatafora J."/>
            <person name="Crous P."/>
            <person name="Grigoriev I."/>
        </authorList>
    </citation>
    <scope>NUCLEOTIDE SEQUENCE</scope>
    <source>
        <strain evidence="2">CBS 119925</strain>
    </source>
</reference>
<feature type="region of interest" description="Disordered" evidence="1">
    <location>
        <begin position="215"/>
        <end position="260"/>
    </location>
</feature>
<dbReference type="EMBL" id="MU006561">
    <property type="protein sequence ID" value="KAF2752097.1"/>
    <property type="molecule type" value="Genomic_DNA"/>
</dbReference>
<dbReference type="OrthoDB" id="2103031at2759"/>
<dbReference type="Proteomes" id="UP000799440">
    <property type="component" value="Unassembled WGS sequence"/>
</dbReference>
<evidence type="ECO:0000313" key="2">
    <source>
        <dbReference type="EMBL" id="KAF2752097.1"/>
    </source>
</evidence>
<accession>A0A6A6VS82</accession>
<gene>
    <name evidence="2" type="ORF">M011DRAFT_482853</name>
</gene>
<sequence>MSGGEGRMGWLWGSSDSSTDQNKLDSSLREFLKTEAPTGPNPALPPKPKPQTPEATKPVTEPSPTEKETPQAPAVPPESQFQDGRYAHLWKSYVPQQTLENRGKTEQDKLREIVDAYNDRKASIGRAAMENCAMEYLEQFNCMKNPSFTQAMTVCRTETRKFNKCYETQAKFMKALGYLSMNAADPERDERIQMHADKLWQQLKQQEEAIEKAKEEGTEMPQFESVLSSRNVAETRPGKPVPSLATIDAQKPGQDDDLWSGIKPERRAEYEKKLSELPAEERDLERQALLGELRAQTGMAKQVEEAFVEERINRMKRRELGQATIGDTIKRLWGWG</sequence>
<organism evidence="2 3">
    <name type="scientific">Sporormia fimetaria CBS 119925</name>
    <dbReference type="NCBI Taxonomy" id="1340428"/>
    <lineage>
        <taxon>Eukaryota</taxon>
        <taxon>Fungi</taxon>
        <taxon>Dikarya</taxon>
        <taxon>Ascomycota</taxon>
        <taxon>Pezizomycotina</taxon>
        <taxon>Dothideomycetes</taxon>
        <taxon>Pleosporomycetidae</taxon>
        <taxon>Pleosporales</taxon>
        <taxon>Sporormiaceae</taxon>
        <taxon>Sporormia</taxon>
    </lineage>
</organism>
<feature type="region of interest" description="Disordered" evidence="1">
    <location>
        <begin position="1"/>
        <end position="79"/>
    </location>
</feature>
<keyword evidence="3" id="KW-1185">Reference proteome</keyword>
<dbReference type="AlphaFoldDB" id="A0A6A6VS82"/>
<evidence type="ECO:0000313" key="3">
    <source>
        <dbReference type="Proteomes" id="UP000799440"/>
    </source>
</evidence>